<proteinExistence type="predicted"/>
<evidence type="ECO:0000313" key="1">
    <source>
        <dbReference type="EMBL" id="MDZ5597376.1"/>
    </source>
</evidence>
<reference evidence="1" key="2">
    <citation type="submission" date="2023-12" db="EMBL/GenBank/DDBJ databases">
        <title>Molecular genomic analyses of Enterococcus cecorum from sepsis oubreaks in broilers.</title>
        <authorList>
            <person name="Rhoads D."/>
            <person name="Alrubaye A."/>
        </authorList>
    </citation>
    <scope>NUCLEOTIDE SEQUENCE</scope>
    <source>
        <strain evidence="1">1755</strain>
    </source>
</reference>
<dbReference type="EMBL" id="LEOY01000008">
    <property type="protein sequence ID" value="RBR29463.1"/>
    <property type="molecule type" value="Genomic_DNA"/>
</dbReference>
<dbReference type="Proteomes" id="UP000252800">
    <property type="component" value="Unassembled WGS sequence"/>
</dbReference>
<dbReference type="RefSeq" id="WP_113784524.1">
    <property type="nucleotide sequence ID" value="NZ_CP010062.1"/>
</dbReference>
<organism evidence="2 3">
    <name type="scientific">Enterococcus cecorum</name>
    <dbReference type="NCBI Taxonomy" id="44008"/>
    <lineage>
        <taxon>Bacteria</taxon>
        <taxon>Bacillati</taxon>
        <taxon>Bacillota</taxon>
        <taxon>Bacilli</taxon>
        <taxon>Lactobacillales</taxon>
        <taxon>Enterococcaceae</taxon>
        <taxon>Enterococcus</taxon>
    </lineage>
</organism>
<protein>
    <submittedName>
        <fullName evidence="2">Uncharacterized protein</fullName>
    </submittedName>
</protein>
<dbReference type="EMBL" id="JAXOGL010000004">
    <property type="protein sequence ID" value="MDZ5597376.1"/>
    <property type="molecule type" value="Genomic_DNA"/>
</dbReference>
<dbReference type="Proteomes" id="UP001290582">
    <property type="component" value="Unassembled WGS sequence"/>
</dbReference>
<sequence length="137" mass="15100">MMKKLLLAFMVSAVVFLGLGGFVLANNHSDTSWGGILPRFQGNFYTGAREKQDATSAYIKLNYCGKGGVRSWVQMSDGTEVDSPKVNVLVGQSRKLSNYAYERYARYGKVYVRLAIESNYVNPVTIEAGGVWSPDSV</sequence>
<name>A0A366SFT6_9ENTE</name>
<evidence type="ECO:0000313" key="2">
    <source>
        <dbReference type="EMBL" id="RBR29463.1"/>
    </source>
</evidence>
<dbReference type="AlphaFoldDB" id="A0A366SFT6"/>
<gene>
    <name evidence="2" type="ORF">EB18_01249</name>
    <name evidence="1" type="ORF">U1294_03915</name>
</gene>
<accession>A0A366SFT6</accession>
<comment type="caution">
    <text evidence="2">The sequence shown here is derived from an EMBL/GenBank/DDBJ whole genome shotgun (WGS) entry which is preliminary data.</text>
</comment>
<evidence type="ECO:0000313" key="3">
    <source>
        <dbReference type="Proteomes" id="UP000252800"/>
    </source>
</evidence>
<reference evidence="2 3" key="1">
    <citation type="submission" date="2015-06" db="EMBL/GenBank/DDBJ databases">
        <title>The Genome Sequence of Enterococcus cecorum 170AEA1.</title>
        <authorList>
            <consortium name="The Broad Institute Genomics Platform"/>
            <consortium name="The Broad Institute Genome Sequencing Center for Infectious Disease"/>
            <person name="Earl A.M."/>
            <person name="Van Tyne D."/>
            <person name="Lebreton F."/>
            <person name="Saavedra J.T."/>
            <person name="Gilmore M.S."/>
            <person name="Manson McGuire A."/>
            <person name="Clock S."/>
            <person name="Crupain M."/>
            <person name="Rangan U."/>
            <person name="Young S."/>
            <person name="Abouelleil A."/>
            <person name="Cao P."/>
            <person name="Chapman S.B."/>
            <person name="Griggs A."/>
            <person name="Priest M."/>
            <person name="Shea T."/>
            <person name="Wortman J."/>
            <person name="Nusbaum C."/>
            <person name="Birren B."/>
        </authorList>
    </citation>
    <scope>NUCLEOTIDE SEQUENCE [LARGE SCALE GENOMIC DNA]</scope>
    <source>
        <strain evidence="2 3">170AEA1</strain>
    </source>
</reference>